<feature type="signal peptide" evidence="1">
    <location>
        <begin position="1"/>
        <end position="20"/>
    </location>
</feature>
<reference evidence="2" key="1">
    <citation type="submission" date="2022-06" db="EMBL/GenBank/DDBJ databases">
        <title>Alkalicoccobacillus porphyridii sp. nov., isolated from a marine red alga, Porphyridium purpureum and reclassification of Shouchella plakortidis and Shouchella gibsonii as Alkalicoccobacillus plakortidis comb. nov. and Alkalicoccobacillus gibsonii comb. nov.</title>
        <authorList>
            <person name="Kim K.H."/>
            <person name="Lee J.K."/>
            <person name="Han D.M."/>
            <person name="Baek J.H."/>
            <person name="Jeon C.O."/>
        </authorList>
    </citation>
    <scope>NUCLEOTIDE SEQUENCE</scope>
    <source>
        <strain evidence="2">DSM 19153</strain>
    </source>
</reference>
<dbReference type="PROSITE" id="PS51257">
    <property type="entry name" value="PROKAR_LIPOPROTEIN"/>
    <property type="match status" value="1"/>
</dbReference>
<proteinExistence type="predicted"/>
<feature type="chain" id="PRO_5046074033" description="DUF3221 domain-containing protein" evidence="1">
    <location>
        <begin position="21"/>
        <end position="122"/>
    </location>
</feature>
<accession>A0ABT0XF87</accession>
<evidence type="ECO:0000313" key="2">
    <source>
        <dbReference type="EMBL" id="MCM2674561.1"/>
    </source>
</evidence>
<keyword evidence="3" id="KW-1185">Reference proteome</keyword>
<evidence type="ECO:0000256" key="1">
    <source>
        <dbReference type="SAM" id="SignalP"/>
    </source>
</evidence>
<keyword evidence="1" id="KW-0732">Signal</keyword>
<protein>
    <recommendedName>
        <fullName evidence="4">DUF3221 domain-containing protein</fullName>
    </recommendedName>
</protein>
<sequence>MKWLLVIMLFGLLLMGCNQSTTGGGSYQSILYVNESEFYYVGTAEEHQYDEQFTVGEKIGEVKRKISPDNLPNKHLVSNYVEKGTVIYLTVENKEFLLADNLENGELELFTLQKNIESEDEE</sequence>
<dbReference type="Proteomes" id="UP001203665">
    <property type="component" value="Unassembled WGS sequence"/>
</dbReference>
<comment type="caution">
    <text evidence="2">The sequence shown here is derived from an EMBL/GenBank/DDBJ whole genome shotgun (WGS) entry which is preliminary data.</text>
</comment>
<organism evidence="2 3">
    <name type="scientific">Alkalicoccobacillus plakortidis</name>
    <dbReference type="NCBI Taxonomy" id="444060"/>
    <lineage>
        <taxon>Bacteria</taxon>
        <taxon>Bacillati</taxon>
        <taxon>Bacillota</taxon>
        <taxon>Bacilli</taxon>
        <taxon>Bacillales</taxon>
        <taxon>Bacillaceae</taxon>
        <taxon>Alkalicoccobacillus</taxon>
    </lineage>
</organism>
<dbReference type="RefSeq" id="WP_251604459.1">
    <property type="nucleotide sequence ID" value="NZ_JAMQJY010000001.1"/>
</dbReference>
<gene>
    <name evidence="2" type="ORF">NDM98_02910</name>
</gene>
<name>A0ABT0XF87_9BACI</name>
<evidence type="ECO:0000313" key="3">
    <source>
        <dbReference type="Proteomes" id="UP001203665"/>
    </source>
</evidence>
<dbReference type="EMBL" id="JAMQJY010000001">
    <property type="protein sequence ID" value="MCM2674561.1"/>
    <property type="molecule type" value="Genomic_DNA"/>
</dbReference>
<evidence type="ECO:0008006" key="4">
    <source>
        <dbReference type="Google" id="ProtNLM"/>
    </source>
</evidence>